<keyword evidence="11 12" id="KW-0002">3D-structure</keyword>
<proteinExistence type="evidence at protein level"/>
<dbReference type="Proteomes" id="UP000000598">
    <property type="component" value="Chromosome D"/>
</dbReference>
<dbReference type="Gene3D" id="4.10.240.10">
    <property type="entry name" value="Zn(2)-C6 fungal-type DNA-binding domain"/>
    <property type="match status" value="1"/>
</dbReference>
<dbReference type="InterPro" id="IPR051430">
    <property type="entry name" value="Fungal_TF_Env_Response"/>
</dbReference>
<dbReference type="InterPro" id="IPR031760">
    <property type="entry name" value="Cep3_C"/>
</dbReference>
<keyword evidence="1" id="KW-0479">Metal-binding</keyword>
<dbReference type="HOGENOM" id="CLU_457054_0_0_1"/>
<dbReference type="PROSITE" id="PS50048">
    <property type="entry name" value="ZN2_CY6_FUNGAL_2"/>
    <property type="match status" value="1"/>
</dbReference>
<dbReference type="EMDB" id="EMD-20270"/>
<dbReference type="PDB" id="6P7X">
    <property type="method" value="EM"/>
    <property type="resolution" value="4.30 A"/>
    <property type="chains" value="A/B=1-634"/>
</dbReference>
<evidence type="ECO:0000256" key="2">
    <source>
        <dbReference type="ARBA" id="ARBA00022833"/>
    </source>
</evidence>
<dbReference type="eggNOG" id="ENOG502QVHC">
    <property type="taxonomic scope" value="Eukaryota"/>
</dbReference>
<dbReference type="OMA" id="WQSYEYW"/>
<keyword evidence="4" id="KW-0238">DNA-binding</keyword>
<dbReference type="InterPro" id="IPR001138">
    <property type="entry name" value="Zn2Cys6_DnaBD"/>
</dbReference>
<keyword evidence="7" id="KW-1133">Transmembrane helix</keyword>
<protein>
    <submittedName>
        <fullName evidence="9">KLLA0D09977p</fullName>
    </submittedName>
</protein>
<organism evidence="9 10">
    <name type="scientific">Kluyveromyces lactis (strain ATCC 8585 / CBS 2359 / DSM 70799 / NBRC 1267 / NRRL Y-1140 / WM37)</name>
    <name type="common">Yeast</name>
    <name type="synonym">Candida sphaerica</name>
    <dbReference type="NCBI Taxonomy" id="284590"/>
    <lineage>
        <taxon>Eukaryota</taxon>
        <taxon>Fungi</taxon>
        <taxon>Dikarya</taxon>
        <taxon>Ascomycota</taxon>
        <taxon>Saccharomycotina</taxon>
        <taxon>Saccharomycetes</taxon>
        <taxon>Saccharomycetales</taxon>
        <taxon>Saccharomycetaceae</taxon>
        <taxon>Kluyveromyces</taxon>
    </lineage>
</organism>
<evidence type="ECO:0000256" key="4">
    <source>
        <dbReference type="ARBA" id="ARBA00023125"/>
    </source>
</evidence>
<keyword evidence="3" id="KW-0805">Transcription regulation</keyword>
<dbReference type="PDBsum" id="6P7V"/>
<dbReference type="Pfam" id="PF16846">
    <property type="entry name" value="Cep3"/>
    <property type="match status" value="1"/>
</dbReference>
<dbReference type="PDBsum" id="6P7X"/>
<reference evidence="11 12" key="2">
    <citation type="journal article" date="2019" name="J. Mol. Biol.">
        <title>Structure of the Centromere Binding Factor 3 Complex from Kluyveromyces lactis.</title>
        <authorList>
            <person name="Lee P.D."/>
            <person name="Wei H."/>
            <person name="Tan D."/>
            <person name="Harrison S.C."/>
        </authorList>
    </citation>
    <scope>STRUCTURE BY ELECTRON MICROSCOPY (4.00 ANGSTROMS)</scope>
</reference>
<dbReference type="CDD" id="cd00067">
    <property type="entry name" value="GAL4"/>
    <property type="match status" value="1"/>
</dbReference>
<dbReference type="GO" id="GO:0008270">
    <property type="term" value="F:zinc ion binding"/>
    <property type="evidence" value="ECO:0007669"/>
    <property type="project" value="InterPro"/>
</dbReference>
<keyword evidence="5" id="KW-0804">Transcription</keyword>
<dbReference type="PDB" id="6P7V">
    <property type="method" value="EM"/>
    <property type="resolution" value="4.00 A"/>
    <property type="chains" value="A/B=1-634"/>
</dbReference>
<dbReference type="GO" id="GO:0000978">
    <property type="term" value="F:RNA polymerase II cis-regulatory region sequence-specific DNA binding"/>
    <property type="evidence" value="ECO:0007669"/>
    <property type="project" value="TreeGrafter"/>
</dbReference>
<evidence type="ECO:0000313" key="9">
    <source>
        <dbReference type="EMBL" id="CAH00601.1"/>
    </source>
</evidence>
<dbReference type="IntAct" id="Q6CRD4">
    <property type="interactions" value="3"/>
</dbReference>
<dbReference type="Pfam" id="PF00172">
    <property type="entry name" value="Zn_clus"/>
    <property type="match status" value="1"/>
</dbReference>
<dbReference type="AlphaFoldDB" id="Q6CRD4"/>
<dbReference type="InterPro" id="IPR036864">
    <property type="entry name" value="Zn2-C6_fun-type_DNA-bd_sf"/>
</dbReference>
<dbReference type="DIP" id="DIP-59577N"/>
<accession>Q6CRD4</accession>
<keyword evidence="2" id="KW-0862">Zinc</keyword>
<dbReference type="PDBsum" id="6P7W"/>
<evidence type="ECO:0000256" key="3">
    <source>
        <dbReference type="ARBA" id="ARBA00023015"/>
    </source>
</evidence>
<gene>
    <name evidence="9" type="ORF">KLLA0_D09977g</name>
</gene>
<dbReference type="EMDB" id="EMD-20271"/>
<dbReference type="InParanoid" id="Q6CRD4"/>
<evidence type="ECO:0000256" key="6">
    <source>
        <dbReference type="ARBA" id="ARBA00023242"/>
    </source>
</evidence>
<dbReference type="PANTHER" id="PTHR31944">
    <property type="entry name" value="HEME-RESPONSIVE ZINC FINGER TRANSCRIPTION FACTOR HAP1"/>
    <property type="match status" value="1"/>
</dbReference>
<evidence type="ECO:0007829" key="11">
    <source>
        <dbReference type="PDB" id="6P7V"/>
    </source>
</evidence>
<keyword evidence="6" id="KW-0539">Nucleus</keyword>
<name>Q6CRD4_KLULA</name>
<evidence type="ECO:0007829" key="12">
    <source>
        <dbReference type="PDB" id="6P7W"/>
    </source>
</evidence>
<keyword evidence="7" id="KW-0472">Membrane</keyword>
<evidence type="ECO:0000259" key="8">
    <source>
        <dbReference type="PROSITE" id="PS50048"/>
    </source>
</evidence>
<dbReference type="SMART" id="SM00066">
    <property type="entry name" value="GAL4"/>
    <property type="match status" value="1"/>
</dbReference>
<feature type="domain" description="Zn(2)-C6 fungal-type" evidence="8">
    <location>
        <begin position="14"/>
        <end position="46"/>
    </location>
</feature>
<dbReference type="PANTHER" id="PTHR31944:SF131">
    <property type="entry name" value="HEME-RESPONSIVE ZINC FINGER TRANSCRIPTION FACTOR HAP1"/>
    <property type="match status" value="1"/>
</dbReference>
<evidence type="ECO:0000256" key="7">
    <source>
        <dbReference type="SAM" id="Phobius"/>
    </source>
</evidence>
<dbReference type="STRING" id="284590.Q6CRD4"/>
<evidence type="ECO:0000256" key="1">
    <source>
        <dbReference type="ARBA" id="ARBA00022723"/>
    </source>
</evidence>
<dbReference type="SUPFAM" id="SSF57701">
    <property type="entry name" value="Zn2/Cys6 DNA-binding domain"/>
    <property type="match status" value="1"/>
</dbReference>
<dbReference type="PDB" id="6P7W">
    <property type="method" value="EM"/>
    <property type="resolution" value="4.10 A"/>
    <property type="chains" value="A/B=1-634"/>
</dbReference>
<dbReference type="EMBL" id="CR382124">
    <property type="protein sequence ID" value="CAH00601.1"/>
    <property type="molecule type" value="Genomic_DNA"/>
</dbReference>
<sequence length="634" mass="74071">MSKPKISLTKGKHPCTFCQARKVKCDRSLPACQNCIERNVTELCEYDDNGSRKRARLADDVNLYDKKLFNIWNQYERLWIHDTLGQCQQGVYMGIAFPLDVSEYNNTKDFYGYECLFSKESIFKILDHSLERLGWLYFGFFTDISELPYQMERYWNEYESMNINLENEEATTRQTTFKKSADQILWDLVLRSVIVMTIYYMPAKSILSLVDIDAIEKYPLDFSESNEGVDELKKKYEIFDYCLRHTLNKVLRTIFTLPPDVRTLQIFLILSNTNFLQIYPSLGNNILVHCIHLAKVLGIKDFKLKINDSGSTRLQKLSMHNIWFRLSTVDYMRSSPNKIIALHTDNSSALTRKTLFTHCSIDSIDVYDVESNLEVLRWKITSLDRDLEVSEPSLKTLKAMKELLGLLDRKTSVSNDASFNTKFESFFLKLQCNFVMWKILRYEFMQYGVTNGLQKLCCPARRIIALVANFLKEDYFEYTTHPFCVHILCVIAGFFSFYCIFHEADEVRDLRNDAVGLLKLLFDPLRPVISCFFSNLSRLEELRHIWKSVEITDQANRLVHPVMYVLKTDIIKLKRNLEIISGSLKDANYQETFKDKLEIDINTPALSSDFLEVVREFNLSHPLDINGKMSRQNN</sequence>
<evidence type="ECO:0000313" key="10">
    <source>
        <dbReference type="Proteomes" id="UP000000598"/>
    </source>
</evidence>
<dbReference type="GO" id="GO:0005634">
    <property type="term" value="C:nucleus"/>
    <property type="evidence" value="ECO:0007669"/>
    <property type="project" value="TreeGrafter"/>
</dbReference>
<keyword evidence="10" id="KW-1185">Reference proteome</keyword>
<dbReference type="EMDB" id="EMD-20272"/>
<feature type="transmembrane region" description="Helical" evidence="7">
    <location>
        <begin position="480"/>
        <end position="501"/>
    </location>
</feature>
<dbReference type="PaxDb" id="284590-Q6CRD4"/>
<keyword evidence="7" id="KW-0812">Transmembrane</keyword>
<evidence type="ECO:0000256" key="5">
    <source>
        <dbReference type="ARBA" id="ARBA00023163"/>
    </source>
</evidence>
<dbReference type="GO" id="GO:0001228">
    <property type="term" value="F:DNA-binding transcription activator activity, RNA polymerase II-specific"/>
    <property type="evidence" value="ECO:0007669"/>
    <property type="project" value="TreeGrafter"/>
</dbReference>
<dbReference type="FunCoup" id="Q6CRD4">
    <property type="interactions" value="123"/>
</dbReference>
<dbReference type="SMR" id="Q6CRD4"/>
<reference evidence="9 10" key="1">
    <citation type="journal article" date="2004" name="Nature">
        <title>Genome evolution in yeasts.</title>
        <authorList>
            <consortium name="Genolevures"/>
            <person name="Dujon B."/>
            <person name="Sherman D."/>
            <person name="Fischer G."/>
            <person name="Durrens P."/>
            <person name="Casaregola S."/>
            <person name="Lafontaine I."/>
            <person name="de Montigny J."/>
            <person name="Marck C."/>
            <person name="Neuveglise C."/>
            <person name="Talla E."/>
            <person name="Goffard N."/>
            <person name="Frangeul L."/>
            <person name="Aigle M."/>
            <person name="Anthouard V."/>
            <person name="Babour A."/>
            <person name="Barbe V."/>
            <person name="Barnay S."/>
            <person name="Blanchin S."/>
            <person name="Beckerich J.M."/>
            <person name="Beyne E."/>
            <person name="Bleykasten C."/>
            <person name="Boisrame A."/>
            <person name="Boyer J."/>
            <person name="Cattolico L."/>
            <person name="Confanioleri F."/>
            <person name="de Daruvar A."/>
            <person name="Despons L."/>
            <person name="Fabre E."/>
            <person name="Fairhead C."/>
            <person name="Ferry-Dumazet H."/>
            <person name="Groppi A."/>
            <person name="Hantraye F."/>
            <person name="Hennequin C."/>
            <person name="Jauniaux N."/>
            <person name="Joyet P."/>
            <person name="Kachouri R."/>
            <person name="Kerrest A."/>
            <person name="Koszul R."/>
            <person name="Lemaire M."/>
            <person name="Lesur I."/>
            <person name="Ma L."/>
            <person name="Muller H."/>
            <person name="Nicaud J.M."/>
            <person name="Nikolski M."/>
            <person name="Oztas S."/>
            <person name="Ozier-Kalogeropoulos O."/>
            <person name="Pellenz S."/>
            <person name="Potier S."/>
            <person name="Richard G.F."/>
            <person name="Straub M.L."/>
            <person name="Suleau A."/>
            <person name="Swennene D."/>
            <person name="Tekaia F."/>
            <person name="Wesolowski-Louvel M."/>
            <person name="Westhof E."/>
            <person name="Wirth B."/>
            <person name="Zeniou-Meyer M."/>
            <person name="Zivanovic I."/>
            <person name="Bolotin-Fukuhara M."/>
            <person name="Thierry A."/>
            <person name="Bouchier C."/>
            <person name="Caudron B."/>
            <person name="Scarpelli C."/>
            <person name="Gaillardin C."/>
            <person name="Weissenbach J."/>
            <person name="Wincker P."/>
            <person name="Souciet J.L."/>
        </authorList>
    </citation>
    <scope>NUCLEOTIDE SEQUENCE [LARGE SCALE GENOMIC DNA]</scope>
    <source>
        <strain evidence="10">ATCC 8585 / CBS 2359 / DSM 70799 / NBRC 1267 / NRRL Y-1140 / WM37</strain>
    </source>
</reference>
<dbReference type="KEGG" id="kla:KLLA0_D09977g"/>